<protein>
    <submittedName>
        <fullName evidence="1">Uncharacterized protein</fullName>
    </submittedName>
</protein>
<proteinExistence type="predicted"/>
<feature type="non-terminal residue" evidence="1">
    <location>
        <position position="1"/>
    </location>
</feature>
<gene>
    <name evidence="1" type="ORF">HMPREF0198_0681</name>
</gene>
<dbReference type="AlphaFoldDB" id="C8N854"/>
<evidence type="ECO:0000313" key="1">
    <source>
        <dbReference type="EMBL" id="EEV89161.1"/>
    </source>
</evidence>
<reference evidence="1 2" key="1">
    <citation type="submission" date="2009-08" db="EMBL/GenBank/DDBJ databases">
        <authorList>
            <person name="Qin X."/>
            <person name="Bachman B."/>
            <person name="Battles P."/>
            <person name="Bell A."/>
            <person name="Bess C."/>
            <person name="Bickham C."/>
            <person name="Chaboub L."/>
            <person name="Chen D."/>
            <person name="Coyle M."/>
            <person name="Deiros D.R."/>
            <person name="Dinh H."/>
            <person name="Forbes L."/>
            <person name="Fowler G."/>
            <person name="Francisco L."/>
            <person name="Fu Q."/>
            <person name="Gubbala S."/>
            <person name="Hale W."/>
            <person name="Han Y."/>
            <person name="Hemphill L."/>
            <person name="Highlander S.K."/>
            <person name="Hirani K."/>
            <person name="Hogues M."/>
            <person name="Jackson L."/>
            <person name="Jakkamsetti A."/>
            <person name="Javaid M."/>
            <person name="Jiang H."/>
            <person name="Korchina V."/>
            <person name="Kovar C."/>
            <person name="Lara F."/>
            <person name="Lee S."/>
            <person name="Mata R."/>
            <person name="Mathew T."/>
            <person name="Moen C."/>
            <person name="Morales K."/>
            <person name="Munidasa M."/>
            <person name="Nazareth L."/>
            <person name="Ngo R."/>
            <person name="Nguyen L."/>
            <person name="Okwuonu G."/>
            <person name="Ongeri F."/>
            <person name="Patil S."/>
            <person name="Petrosino J."/>
            <person name="Pham C."/>
            <person name="Pham P."/>
            <person name="Pu L.-L."/>
            <person name="Puazo M."/>
            <person name="Raj R."/>
            <person name="Reid J."/>
            <person name="Rouhana J."/>
            <person name="Saada N."/>
            <person name="Shang Y."/>
            <person name="Simmons D."/>
            <person name="Thornton R."/>
            <person name="Warren J."/>
            <person name="Weissenberger G."/>
            <person name="Zhang J."/>
            <person name="Zhang L."/>
            <person name="Zhou C."/>
            <person name="Zhu D."/>
            <person name="Muzny D."/>
            <person name="Worley K."/>
            <person name="Gibbs R."/>
        </authorList>
    </citation>
    <scope>NUCLEOTIDE SEQUENCE [LARGE SCALE GENOMIC DNA]</scope>
    <source>
        <strain evidence="2">ATCC 15826 / DSM 8339 / NCTC 10426 / 6573</strain>
    </source>
</reference>
<sequence>FQPQGEARSGGGLGWGSHRGFTMNAACLTQRRCAKAHPMPGWFTYA</sequence>
<comment type="caution">
    <text evidence="1">The sequence shown here is derived from an EMBL/GenBank/DDBJ whole genome shotgun (WGS) entry which is preliminary data.</text>
</comment>
<dbReference type="HOGENOM" id="CLU_3176820_0_0_6"/>
<dbReference type="Proteomes" id="UP000004870">
    <property type="component" value="Unassembled WGS sequence"/>
</dbReference>
<evidence type="ECO:0000313" key="2">
    <source>
        <dbReference type="Proteomes" id="UP000004870"/>
    </source>
</evidence>
<dbReference type="EMBL" id="ACKY01000031">
    <property type="protein sequence ID" value="EEV89161.1"/>
    <property type="molecule type" value="Genomic_DNA"/>
</dbReference>
<organism evidence="1 2">
    <name type="scientific">Cardiobacterium hominis (strain ATCC 15826 / DSM 8339 / NCTC 10426 / 6573)</name>
    <dbReference type="NCBI Taxonomy" id="638300"/>
    <lineage>
        <taxon>Bacteria</taxon>
        <taxon>Pseudomonadati</taxon>
        <taxon>Pseudomonadota</taxon>
        <taxon>Gammaproteobacteria</taxon>
        <taxon>Cardiobacteriales</taxon>
        <taxon>Cardiobacteriaceae</taxon>
        <taxon>Cardiobacterium</taxon>
    </lineage>
</organism>
<accession>C8N854</accession>
<name>C8N854_CARH6</name>
<keyword evidence="2" id="KW-1185">Reference proteome</keyword>